<evidence type="ECO:0000256" key="2">
    <source>
        <dbReference type="ARBA" id="ARBA00022525"/>
    </source>
</evidence>
<dbReference type="Pfam" id="PF17802">
    <property type="entry name" value="SpaA"/>
    <property type="match status" value="1"/>
</dbReference>
<dbReference type="InterPro" id="IPR041033">
    <property type="entry name" value="SpaA_PFL_dom_1"/>
</dbReference>
<dbReference type="Proteomes" id="UP000465601">
    <property type="component" value="Unassembled WGS sequence"/>
</dbReference>
<proteinExistence type="inferred from homology"/>
<dbReference type="NCBIfam" id="TIGR01167">
    <property type="entry name" value="LPXTG_anchor"/>
    <property type="match status" value="1"/>
</dbReference>
<keyword evidence="3" id="KW-0732">Signal</keyword>
<evidence type="ECO:0000313" key="6">
    <source>
        <dbReference type="EMBL" id="KAB3531838.1"/>
    </source>
</evidence>
<reference evidence="6 7" key="1">
    <citation type="submission" date="2019-10" db="EMBL/GenBank/DDBJ databases">
        <title>Alkaliphilus serpentinus sp. nov. and Alkaliphilus pronyensis sp. nov., two novel anaerobic alkaliphilic species isolated from the serpentinized-hosted hydrothermal field of the Prony Bay (New Caledonia).</title>
        <authorList>
            <person name="Postec A."/>
        </authorList>
    </citation>
    <scope>NUCLEOTIDE SEQUENCE [LARGE SCALE GENOMIC DNA]</scope>
    <source>
        <strain evidence="6 7">LacT</strain>
    </source>
</reference>
<dbReference type="InterPro" id="IPR013783">
    <property type="entry name" value="Ig-like_fold"/>
</dbReference>
<comment type="similarity">
    <text evidence="1">Belongs to the serine-aspartate repeat-containing protein (SDr) family.</text>
</comment>
<protein>
    <submittedName>
        <fullName evidence="6">LPXTG cell wall anchor domain-containing protein</fullName>
    </submittedName>
</protein>
<evidence type="ECO:0000256" key="3">
    <source>
        <dbReference type="ARBA" id="ARBA00022729"/>
    </source>
</evidence>
<sequence>MPLGAPSLEDEGEFEICIPITLSNIKDAITFGNVVDGEVTFTVNEGYCGIGLHLSSYIYPDGFYDPRWNGKPYEKQELYDDLYDFYTPGTYTISVDYPDCGLVQIDFYTGLHLGDGEWEEATVITPPHHSHSSNNNDPSWNNTRKLLKWELMIGEECEIPTGSLTIMKELYNSDESLIEEDDTEFTVEVEGPNGYEETYTFSVDSPLMLDELELGEYTITEINVPSYYQLMSMDPSDGKVVLDEENLEATVTISNKQLLSRNSLNLTAMCIDEDLAATSTKWRIWNESGEDVDYTYEVVGTNISGSGTIPAEHTKEARFDNPYYLVLEAPHPSTVIIRWGEEGKFSNTKASTPDICEVPVEDTGSITINKELMNFDETPILEDDTEFTVEVEGPNGYEETFTFSVDSQLVLDELELGEYTITEINLPEGYRFEYMDPSDGVINLTEENLEAEVTITNMVEFQEQTGSIRIVKRIGSSNGSFQAGVTFTVTPIEGSPISGTTDSEGEMLFENLPIGEYLVEEVVPAGYTTNLAANYTVNVVANETVVINVINTPIEDDDDNDDDVIVVIPDDPTPQAPPEPPEPPEPQGPISTTIISITPSVVEVEVIEEEEVPLTPIVTTIEEVEEEEDIILDQEVPLSSLPQTGEGSSLLLYGLGVMVSTLGLKLRKK</sequence>
<dbReference type="Gene3D" id="2.60.40.10">
    <property type="entry name" value="Immunoglobulins"/>
    <property type="match status" value="2"/>
</dbReference>
<evidence type="ECO:0000259" key="5">
    <source>
        <dbReference type="Pfam" id="PF17802"/>
    </source>
</evidence>
<feature type="region of interest" description="Disordered" evidence="4">
    <location>
        <begin position="553"/>
        <end position="591"/>
    </location>
</feature>
<evidence type="ECO:0000256" key="4">
    <source>
        <dbReference type="SAM" id="MobiDB-lite"/>
    </source>
</evidence>
<dbReference type="AlphaFoldDB" id="A0A833MAY6"/>
<feature type="compositionally biased region" description="Pro residues" evidence="4">
    <location>
        <begin position="571"/>
        <end position="587"/>
    </location>
</feature>
<accession>A0A833MAY6</accession>
<gene>
    <name evidence="6" type="ORF">F8153_03725</name>
</gene>
<evidence type="ECO:0000256" key="1">
    <source>
        <dbReference type="ARBA" id="ARBA00007257"/>
    </source>
</evidence>
<dbReference type="PANTHER" id="PTHR36108:SF13">
    <property type="entry name" value="COLOSSIN-B-RELATED"/>
    <property type="match status" value="1"/>
</dbReference>
<feature type="compositionally biased region" description="Acidic residues" evidence="4">
    <location>
        <begin position="554"/>
        <end position="564"/>
    </location>
</feature>
<dbReference type="PANTHER" id="PTHR36108">
    <property type="entry name" value="COLOSSIN-B-RELATED"/>
    <property type="match status" value="1"/>
</dbReference>
<feature type="domain" description="SpaA-like prealbumin fold" evidence="5">
    <location>
        <begin position="473"/>
        <end position="552"/>
    </location>
</feature>
<keyword evidence="2" id="KW-0964">Secreted</keyword>
<evidence type="ECO:0000313" key="7">
    <source>
        <dbReference type="Proteomes" id="UP000465601"/>
    </source>
</evidence>
<keyword evidence="7" id="KW-1185">Reference proteome</keyword>
<name>A0A833MAY6_9FIRM</name>
<organism evidence="6 7">
    <name type="scientific">Alkaliphilus serpentinus</name>
    <dbReference type="NCBI Taxonomy" id="1482731"/>
    <lineage>
        <taxon>Bacteria</taxon>
        <taxon>Bacillati</taxon>
        <taxon>Bacillota</taxon>
        <taxon>Clostridia</taxon>
        <taxon>Peptostreptococcales</taxon>
        <taxon>Natronincolaceae</taxon>
        <taxon>Alkaliphilus</taxon>
    </lineage>
</organism>
<dbReference type="SUPFAM" id="SSF49478">
    <property type="entry name" value="Cna protein B-type domain"/>
    <property type="match status" value="1"/>
</dbReference>
<dbReference type="OrthoDB" id="1726259at2"/>
<comment type="caution">
    <text evidence="6">The sequence shown here is derived from an EMBL/GenBank/DDBJ whole genome shotgun (WGS) entry which is preliminary data.</text>
</comment>
<dbReference type="EMBL" id="WBZB01000012">
    <property type="protein sequence ID" value="KAB3531838.1"/>
    <property type="molecule type" value="Genomic_DNA"/>
</dbReference>